<dbReference type="EMBL" id="AGBW02008030">
    <property type="protein sequence ID" value="OWR54264.1"/>
    <property type="molecule type" value="Genomic_DNA"/>
</dbReference>
<evidence type="ECO:0000256" key="1">
    <source>
        <dbReference type="SAM" id="MobiDB-lite"/>
    </source>
</evidence>
<sequence length="129" mass="14160">MCVTIEQIKSFIICTESCKPVLFHSVSPTVRGHARGHVVRAPPTPQKLRPPRPPSQTESVIVVCVSCEHVARSVVCTSDAIFDNIGMPLNMLHEAYQRPPATLALTFDNLDGEVTIGFRCVTDGLQHHC</sequence>
<keyword evidence="3" id="KW-1185">Reference proteome</keyword>
<comment type="caution">
    <text evidence="2">The sequence shown here is derived from an EMBL/GenBank/DDBJ whole genome shotgun (WGS) entry which is preliminary data.</text>
</comment>
<accession>A0A212FKJ6</accession>
<evidence type="ECO:0000313" key="3">
    <source>
        <dbReference type="Proteomes" id="UP000007151"/>
    </source>
</evidence>
<dbReference type="KEGG" id="dpl:KGM_203482"/>
<protein>
    <submittedName>
        <fullName evidence="2">Uncharacterized protein</fullName>
    </submittedName>
</protein>
<dbReference type="AlphaFoldDB" id="A0A212FKJ6"/>
<dbReference type="Proteomes" id="UP000007151">
    <property type="component" value="Unassembled WGS sequence"/>
</dbReference>
<dbReference type="InParanoid" id="A0A212FKJ6"/>
<evidence type="ECO:0000313" key="2">
    <source>
        <dbReference type="EMBL" id="OWR54264.1"/>
    </source>
</evidence>
<organism evidence="2 3">
    <name type="scientific">Danaus plexippus plexippus</name>
    <dbReference type="NCBI Taxonomy" id="278856"/>
    <lineage>
        <taxon>Eukaryota</taxon>
        <taxon>Metazoa</taxon>
        <taxon>Ecdysozoa</taxon>
        <taxon>Arthropoda</taxon>
        <taxon>Hexapoda</taxon>
        <taxon>Insecta</taxon>
        <taxon>Pterygota</taxon>
        <taxon>Neoptera</taxon>
        <taxon>Endopterygota</taxon>
        <taxon>Lepidoptera</taxon>
        <taxon>Glossata</taxon>
        <taxon>Ditrysia</taxon>
        <taxon>Papilionoidea</taxon>
        <taxon>Nymphalidae</taxon>
        <taxon>Danainae</taxon>
        <taxon>Danaini</taxon>
        <taxon>Danaina</taxon>
        <taxon>Danaus</taxon>
        <taxon>Danaus</taxon>
    </lineage>
</organism>
<feature type="region of interest" description="Disordered" evidence="1">
    <location>
        <begin position="34"/>
        <end position="55"/>
    </location>
</feature>
<name>A0A212FKJ6_DANPL</name>
<gene>
    <name evidence="2" type="ORF">KGM_203482</name>
</gene>
<proteinExistence type="predicted"/>
<reference evidence="2 3" key="1">
    <citation type="journal article" date="2011" name="Cell">
        <title>The monarch butterfly genome yields insights into long-distance migration.</title>
        <authorList>
            <person name="Zhan S."/>
            <person name="Merlin C."/>
            <person name="Boore J.L."/>
            <person name="Reppert S.M."/>
        </authorList>
    </citation>
    <scope>NUCLEOTIDE SEQUENCE [LARGE SCALE GENOMIC DNA]</scope>
    <source>
        <strain evidence="2">F-2</strain>
    </source>
</reference>